<dbReference type="EMBL" id="SUNJ01006282">
    <property type="protein sequence ID" value="TPP62935.1"/>
    <property type="molecule type" value="Genomic_DNA"/>
</dbReference>
<dbReference type="Pfam" id="PF08700">
    <property type="entry name" value="VPS51_Exo84_N"/>
    <property type="match status" value="1"/>
</dbReference>
<proteinExistence type="predicted"/>
<dbReference type="OrthoDB" id="642193at2759"/>
<keyword evidence="2" id="KW-1185">Reference proteome</keyword>
<dbReference type="Proteomes" id="UP000316759">
    <property type="component" value="Unassembled WGS sequence"/>
</dbReference>
<dbReference type="AlphaFoldDB" id="A0A504YQL3"/>
<dbReference type="STRING" id="46835.A0A504YQL3"/>
<reference evidence="1 2" key="1">
    <citation type="submission" date="2019-04" db="EMBL/GenBank/DDBJ databases">
        <title>Annotation for the trematode Fasciola gigantica.</title>
        <authorList>
            <person name="Choi Y.-J."/>
        </authorList>
    </citation>
    <scope>NUCLEOTIDE SEQUENCE [LARGE SCALE GENOMIC DNA]</scope>
    <source>
        <strain evidence="1">Uganda_cow_1</strain>
    </source>
</reference>
<organism evidence="1 2">
    <name type="scientific">Fasciola gigantica</name>
    <name type="common">Giant liver fluke</name>
    <dbReference type="NCBI Taxonomy" id="46835"/>
    <lineage>
        <taxon>Eukaryota</taxon>
        <taxon>Metazoa</taxon>
        <taxon>Spiralia</taxon>
        <taxon>Lophotrochozoa</taxon>
        <taxon>Platyhelminthes</taxon>
        <taxon>Trematoda</taxon>
        <taxon>Digenea</taxon>
        <taxon>Plagiorchiida</taxon>
        <taxon>Echinostomata</taxon>
        <taxon>Echinostomatoidea</taxon>
        <taxon>Fasciolidae</taxon>
        <taxon>Fasciola</taxon>
    </lineage>
</organism>
<comment type="caution">
    <text evidence="1">The sequence shown here is derived from an EMBL/GenBank/DDBJ whole genome shotgun (WGS) entry which is preliminary data.</text>
</comment>
<gene>
    <name evidence="1" type="ORF">FGIG_06789</name>
</gene>
<evidence type="ECO:0000313" key="2">
    <source>
        <dbReference type="Proteomes" id="UP000316759"/>
    </source>
</evidence>
<evidence type="ECO:0000313" key="1">
    <source>
        <dbReference type="EMBL" id="TPP62935.1"/>
    </source>
</evidence>
<protein>
    <submittedName>
        <fullName evidence="1">Uncharacterized protein</fullName>
    </submittedName>
</protein>
<name>A0A504YQL3_FASGI</name>
<sequence length="108" mass="12184">MNVEAISDSSGLRRVFAKANFDVNRFVRNTTRNGVQATENMVDKLTRMSDDASNKMKRAVFDNYRLFIKAGKAASQLEALMHEINSDFTEKERVINALVEMSLFGGEC</sequence>
<accession>A0A504YQL3</accession>